<dbReference type="Proteomes" id="UP000005237">
    <property type="component" value="Unassembled WGS sequence"/>
</dbReference>
<dbReference type="AlphaFoldDB" id="A0A8R1IAK6"/>
<evidence type="ECO:0000313" key="1">
    <source>
        <dbReference type="EnsemblMetazoa" id="CJA19669a.1"/>
    </source>
</evidence>
<reference evidence="2" key="1">
    <citation type="submission" date="2010-08" db="EMBL/GenBank/DDBJ databases">
        <authorList>
            <consortium name="Caenorhabditis japonica Sequencing Consortium"/>
            <person name="Wilson R.K."/>
        </authorList>
    </citation>
    <scope>NUCLEOTIDE SEQUENCE [LARGE SCALE GENOMIC DNA]</scope>
    <source>
        <strain evidence="2">DF5081</strain>
    </source>
</reference>
<sequence length="265" mass="30686">MSGFEMSGFEMSGFEMSRFRDVRFRDVAEPNHIVSRSRCFETSPKVIKERIMKNPERIHKSRVMEKQSLRNLEDRTAQMPQARHKEILFTTGLQIAEFPDSCCNRQRNFPEEVMVWTGITSTGKTPFVFVPLGVEIYAANYLEDIGPTNKTPRLHTQPKLFTSGASTIFLSWSPIRNGHPTALDYSVWCFGEQDMKEALQTSWDDLDPHYLRAIPDETESLRQGEGWIFRNLSVSCCLNKLSLTFYVFIIVLKKLSPGERREFKK</sequence>
<accession>A0A8R1IAK6</accession>
<reference evidence="1" key="2">
    <citation type="submission" date="2022-06" db="UniProtKB">
        <authorList>
            <consortium name="EnsemblMetazoa"/>
        </authorList>
    </citation>
    <scope>IDENTIFICATION</scope>
    <source>
        <strain evidence="1">DF5081</strain>
    </source>
</reference>
<proteinExistence type="predicted"/>
<evidence type="ECO:0000313" key="2">
    <source>
        <dbReference type="Proteomes" id="UP000005237"/>
    </source>
</evidence>
<name>A0A8R1IAK6_CAEJA</name>
<dbReference type="EnsemblMetazoa" id="CJA19669a.1">
    <property type="protein sequence ID" value="CJA19669a.1"/>
    <property type="gene ID" value="WBGene00175240"/>
</dbReference>
<keyword evidence="2" id="KW-1185">Reference proteome</keyword>
<organism evidence="1 2">
    <name type="scientific">Caenorhabditis japonica</name>
    <dbReference type="NCBI Taxonomy" id="281687"/>
    <lineage>
        <taxon>Eukaryota</taxon>
        <taxon>Metazoa</taxon>
        <taxon>Ecdysozoa</taxon>
        <taxon>Nematoda</taxon>
        <taxon>Chromadorea</taxon>
        <taxon>Rhabditida</taxon>
        <taxon>Rhabditina</taxon>
        <taxon>Rhabditomorpha</taxon>
        <taxon>Rhabditoidea</taxon>
        <taxon>Rhabditidae</taxon>
        <taxon>Peloderinae</taxon>
        <taxon>Caenorhabditis</taxon>
    </lineage>
</organism>
<protein>
    <submittedName>
        <fullName evidence="1">Uncharacterized protein</fullName>
    </submittedName>
</protein>